<dbReference type="PROSITE" id="PS50005">
    <property type="entry name" value="TPR"/>
    <property type="match status" value="1"/>
</dbReference>
<dbReference type="RefSeq" id="XP_068352126.1">
    <property type="nucleotide sequence ID" value="XM_068509774.1"/>
</dbReference>
<sequence length="467" mass="55342">MREIEGTLNKIETEVNSINFIGSFYDFYGMNISDQLQKLDEESSKHWLQQFEESLNSKDFKNLEFVSFNLLRFFRCIKPEVYRHLYVDDFYRKVMMYIRETESIEITPDILIFKIISLISISDFYRCYLELNQISANELDDTYLNYFKFIMAVCFSFFKRYDQVSTILTDIIPLDEYQNVDLKLRLAFSFYKLKKYSESKEIFNDILNNDLQHKYLTKNDIIFHFANQLLFTGDHKQAIKLFMNLASINPETSFLQIAYFYAQNSNFEKAIDILNRIDKSHRTLKVSILLGFLLYRLNKLNEAFDILIELTKFTVLLSPANEIIGLIYYKLGQFNKAVCYLKNAYILDSSNLTYTLNYALSLEQSNESAEVAKVFYEKLRDKAYFWEIYSNRLALLNLFRMGKTNPLILIEEPELEMILQSPTDEQIDNFFQAPPYLPSCCFSFLENVPDKIPTVMQQRIISYFPED</sequence>
<organism evidence="4 5">
    <name type="scientific">Tritrichomonas foetus</name>
    <dbReference type="NCBI Taxonomy" id="1144522"/>
    <lineage>
        <taxon>Eukaryota</taxon>
        <taxon>Metamonada</taxon>
        <taxon>Parabasalia</taxon>
        <taxon>Tritrichomonadida</taxon>
        <taxon>Tritrichomonadidae</taxon>
        <taxon>Tritrichomonas</taxon>
    </lineage>
</organism>
<keyword evidence="5" id="KW-1185">Reference proteome</keyword>
<evidence type="ECO:0000256" key="1">
    <source>
        <dbReference type="ARBA" id="ARBA00022803"/>
    </source>
</evidence>
<name>A0A1J4JNA9_9EUKA</name>
<comment type="caution">
    <text evidence="4">The sequence shown here is derived from an EMBL/GenBank/DDBJ whole genome shotgun (WGS) entry which is preliminary data.</text>
</comment>
<dbReference type="Gene3D" id="1.25.40.10">
    <property type="entry name" value="Tetratricopeptide repeat domain"/>
    <property type="match status" value="1"/>
</dbReference>
<dbReference type="InterPro" id="IPR011990">
    <property type="entry name" value="TPR-like_helical_dom_sf"/>
</dbReference>
<dbReference type="PANTHER" id="PTHR12558:SF13">
    <property type="entry name" value="CELL DIVISION CYCLE PROTEIN 27 HOMOLOG"/>
    <property type="match status" value="1"/>
</dbReference>
<evidence type="ECO:0000313" key="4">
    <source>
        <dbReference type="EMBL" id="OHS98989.1"/>
    </source>
</evidence>
<gene>
    <name evidence="4" type="ORF">TRFO_34637</name>
</gene>
<feature type="repeat" description="TPR" evidence="3">
    <location>
        <begin position="318"/>
        <end position="351"/>
    </location>
</feature>
<dbReference type="Pfam" id="PF12895">
    <property type="entry name" value="ANAPC3"/>
    <property type="match status" value="1"/>
</dbReference>
<evidence type="ECO:0000256" key="3">
    <source>
        <dbReference type="PROSITE-ProRule" id="PRU00339"/>
    </source>
</evidence>
<reference evidence="4" key="1">
    <citation type="submission" date="2016-10" db="EMBL/GenBank/DDBJ databases">
        <authorList>
            <person name="Benchimol M."/>
            <person name="Almeida L.G."/>
            <person name="Vasconcelos A.T."/>
            <person name="Perreira-Neves A."/>
            <person name="Rosa I.A."/>
            <person name="Tasca T."/>
            <person name="Bogo M.R."/>
            <person name="de Souza W."/>
        </authorList>
    </citation>
    <scope>NUCLEOTIDE SEQUENCE [LARGE SCALE GENOMIC DNA]</scope>
    <source>
        <strain evidence="4">K</strain>
    </source>
</reference>
<dbReference type="Proteomes" id="UP000179807">
    <property type="component" value="Unassembled WGS sequence"/>
</dbReference>
<dbReference type="PANTHER" id="PTHR12558">
    <property type="entry name" value="CELL DIVISION CYCLE 16,23,27"/>
    <property type="match status" value="1"/>
</dbReference>
<dbReference type="SUPFAM" id="SSF81901">
    <property type="entry name" value="HCP-like"/>
    <property type="match status" value="1"/>
</dbReference>
<comment type="similarity">
    <text evidence="2">Belongs to the APC3/CDC27 family.</text>
</comment>
<dbReference type="SMART" id="SM00028">
    <property type="entry name" value="TPR"/>
    <property type="match status" value="3"/>
</dbReference>
<dbReference type="EMBL" id="MLAK01001028">
    <property type="protein sequence ID" value="OHS98989.1"/>
    <property type="molecule type" value="Genomic_DNA"/>
</dbReference>
<dbReference type="InterPro" id="IPR019734">
    <property type="entry name" value="TPR_rpt"/>
</dbReference>
<accession>A0A1J4JNA9</accession>
<dbReference type="Pfam" id="PF13174">
    <property type="entry name" value="TPR_6"/>
    <property type="match status" value="1"/>
</dbReference>
<protein>
    <recommendedName>
        <fullName evidence="6">TPR Domain containing protein</fullName>
    </recommendedName>
</protein>
<evidence type="ECO:0008006" key="6">
    <source>
        <dbReference type="Google" id="ProtNLM"/>
    </source>
</evidence>
<dbReference type="AlphaFoldDB" id="A0A1J4JNA9"/>
<dbReference type="GeneID" id="94844478"/>
<proteinExistence type="inferred from homology"/>
<keyword evidence="1 3" id="KW-0802">TPR repeat</keyword>
<dbReference type="VEuPathDB" id="TrichDB:TRFO_34637"/>
<evidence type="ECO:0000313" key="5">
    <source>
        <dbReference type="Proteomes" id="UP000179807"/>
    </source>
</evidence>
<evidence type="ECO:0000256" key="2">
    <source>
        <dbReference type="ARBA" id="ARBA00038210"/>
    </source>
</evidence>